<evidence type="ECO:0000256" key="1">
    <source>
        <dbReference type="ARBA" id="ARBA00004123"/>
    </source>
</evidence>
<evidence type="ECO:0000313" key="8">
    <source>
        <dbReference type="Proteomes" id="UP000595437"/>
    </source>
</evidence>
<evidence type="ECO:0000313" key="7">
    <source>
        <dbReference type="EMBL" id="QQP57488.1"/>
    </source>
</evidence>
<keyword evidence="3" id="KW-0832">Ubl conjugation</keyword>
<dbReference type="EMBL" id="CP045891">
    <property type="protein sequence ID" value="QQP57488.1"/>
    <property type="molecule type" value="Genomic_DNA"/>
</dbReference>
<dbReference type="GO" id="GO:0036297">
    <property type="term" value="P:interstrand cross-link repair"/>
    <property type="evidence" value="ECO:0007669"/>
    <property type="project" value="TreeGrafter"/>
</dbReference>
<dbReference type="AlphaFoldDB" id="A0A7T8KKP2"/>
<evidence type="ECO:0000256" key="4">
    <source>
        <dbReference type="ARBA" id="ARBA00023242"/>
    </source>
</evidence>
<sequence length="625" mass="70429">KMETLSELERNVILSSFFYAINWYRELLNAFAPAEDTEYSVKVVSVLKIIVRLREQLRQALPFNPEFLPPSVLHSIDVSKWKPPVFSSNSSGATGKKPRGKGKKKKANLSESLISQTSQKGASQAMSSAEPSLTMTWRELDLDAFHILGYDTLAIEASPEDGLSLLNDIEELKNSSLRGRELLFLFKDIYSKLDHVLIAKAGPLKGFPGLGLNELKNAGFSNLDSLPKKSIAVFGVRIIEYVLANLEVISEYYGRLLKMSDCPQDDASLFDSNTPQLMLCSEFGLKILDKIFNWNGFGSKSNRALLKEGLSKLASRTKELMAASISYVIKFGETAFCSVGFAAAIVKLLDTLKNMDIINEDEDYDRINAQTLSSVKHFSRRMDKSAGMKKNVEYILNKFLSNQESTELLEKYIEELESEIFPSFSSFTLQIHFRALFASLIIYAHSLTFGVRQNHEEALESWSALILLLYKLVMVVKVAPSRALITIVARQSRIFLSHFIKLWDSQEPPARDPLPPTRLLTLQLKKDINLSNYVPLLKKTLETFVYRVKVTLAVNNCPEAFLMGNLKNRDLKGEEIKEDESEGEEDSSLHSENEEEGPQDEELDEDDESESPSNEDLRKSLSIEV</sequence>
<feature type="compositionally biased region" description="Polar residues" evidence="6">
    <location>
        <begin position="109"/>
        <end position="127"/>
    </location>
</feature>
<evidence type="ECO:0000256" key="3">
    <source>
        <dbReference type="ARBA" id="ARBA00022843"/>
    </source>
</evidence>
<comment type="subcellular location">
    <subcellularLocation>
        <location evidence="1">Nucleus</location>
    </subcellularLocation>
</comment>
<feature type="compositionally biased region" description="Acidic residues" evidence="6">
    <location>
        <begin position="593"/>
        <end position="610"/>
    </location>
</feature>
<gene>
    <name evidence="7" type="ORF">FKW44_002498</name>
</gene>
<dbReference type="InterPro" id="IPR029448">
    <property type="entry name" value="FANCD2"/>
</dbReference>
<dbReference type="GO" id="GO:0000793">
    <property type="term" value="C:condensed chromosome"/>
    <property type="evidence" value="ECO:0007669"/>
    <property type="project" value="TreeGrafter"/>
</dbReference>
<name>A0A7T8KKP2_CALRO</name>
<protein>
    <submittedName>
        <fullName evidence="7">Fanconi anemia group D2 proteinlike</fullName>
    </submittedName>
</protein>
<accession>A0A7T8KKP2</accession>
<evidence type="ECO:0000256" key="5">
    <source>
        <dbReference type="ARBA" id="ARBA00093456"/>
    </source>
</evidence>
<dbReference type="GO" id="GO:0005634">
    <property type="term" value="C:nucleus"/>
    <property type="evidence" value="ECO:0007669"/>
    <property type="project" value="UniProtKB-SubCell"/>
</dbReference>
<feature type="compositionally biased region" description="Basic residues" evidence="6">
    <location>
        <begin position="96"/>
        <end position="107"/>
    </location>
</feature>
<feature type="region of interest" description="Disordered" evidence="6">
    <location>
        <begin position="573"/>
        <end position="625"/>
    </location>
</feature>
<keyword evidence="4" id="KW-0539">Nucleus</keyword>
<dbReference type="PANTHER" id="PTHR32086:SF0">
    <property type="entry name" value="FANCONI ANEMIA GROUP D2 PROTEIN"/>
    <property type="match status" value="1"/>
</dbReference>
<keyword evidence="8" id="KW-1185">Reference proteome</keyword>
<dbReference type="Proteomes" id="UP000595437">
    <property type="component" value="Chromosome 2"/>
</dbReference>
<keyword evidence="2" id="KW-1017">Isopeptide bond</keyword>
<dbReference type="GO" id="GO:0070182">
    <property type="term" value="F:DNA polymerase binding"/>
    <property type="evidence" value="ECO:0007669"/>
    <property type="project" value="TreeGrafter"/>
</dbReference>
<dbReference type="PANTHER" id="PTHR32086">
    <property type="entry name" value="FANCONI ANEMIA GROUP D2 PROTEIN"/>
    <property type="match status" value="1"/>
</dbReference>
<evidence type="ECO:0000256" key="2">
    <source>
        <dbReference type="ARBA" id="ARBA00022499"/>
    </source>
</evidence>
<feature type="compositionally biased region" description="Acidic residues" evidence="6">
    <location>
        <begin position="576"/>
        <end position="586"/>
    </location>
</feature>
<dbReference type="GO" id="GO:0007129">
    <property type="term" value="P:homologous chromosome pairing at meiosis"/>
    <property type="evidence" value="ECO:0007669"/>
    <property type="project" value="TreeGrafter"/>
</dbReference>
<proteinExistence type="inferred from homology"/>
<reference evidence="8" key="1">
    <citation type="submission" date="2021-01" db="EMBL/GenBank/DDBJ databases">
        <title>Caligus Genome Assembly.</title>
        <authorList>
            <person name="Gallardo-Escarate C."/>
        </authorList>
    </citation>
    <scope>NUCLEOTIDE SEQUENCE [LARGE SCALE GENOMIC DNA]</scope>
</reference>
<dbReference type="GO" id="GO:1990918">
    <property type="term" value="P:double-strand break repair involved in meiotic recombination"/>
    <property type="evidence" value="ECO:0007669"/>
    <property type="project" value="TreeGrafter"/>
</dbReference>
<comment type="similarity">
    <text evidence="5">Belongs to the Fanconi anemia protein FANCD2 family.</text>
</comment>
<feature type="non-terminal residue" evidence="7">
    <location>
        <position position="1"/>
    </location>
</feature>
<feature type="region of interest" description="Disordered" evidence="6">
    <location>
        <begin position="86"/>
        <end position="127"/>
    </location>
</feature>
<organism evidence="7 8">
    <name type="scientific">Caligus rogercresseyi</name>
    <name type="common">Sea louse</name>
    <dbReference type="NCBI Taxonomy" id="217165"/>
    <lineage>
        <taxon>Eukaryota</taxon>
        <taxon>Metazoa</taxon>
        <taxon>Ecdysozoa</taxon>
        <taxon>Arthropoda</taxon>
        <taxon>Crustacea</taxon>
        <taxon>Multicrustacea</taxon>
        <taxon>Hexanauplia</taxon>
        <taxon>Copepoda</taxon>
        <taxon>Siphonostomatoida</taxon>
        <taxon>Caligidae</taxon>
        <taxon>Caligus</taxon>
    </lineage>
</organism>
<evidence type="ECO:0000256" key="6">
    <source>
        <dbReference type="SAM" id="MobiDB-lite"/>
    </source>
</evidence>
<feature type="compositionally biased region" description="Basic and acidic residues" evidence="6">
    <location>
        <begin position="615"/>
        <end position="625"/>
    </location>
</feature>
<dbReference type="OrthoDB" id="10259640at2759"/>
<dbReference type="Pfam" id="PF14631">
    <property type="entry name" value="FancD2"/>
    <property type="match status" value="2"/>
</dbReference>
<dbReference type="GO" id="GO:0031573">
    <property type="term" value="P:mitotic intra-S DNA damage checkpoint signaling"/>
    <property type="evidence" value="ECO:0007669"/>
    <property type="project" value="TreeGrafter"/>
</dbReference>